<name>A0A1F8F059_9BACT</name>
<dbReference type="GO" id="GO:0004743">
    <property type="term" value="F:pyruvate kinase activity"/>
    <property type="evidence" value="ECO:0007669"/>
    <property type="project" value="InterPro"/>
</dbReference>
<dbReference type="AlphaFoldDB" id="A0A1F8F059"/>
<dbReference type="InterPro" id="IPR015813">
    <property type="entry name" value="Pyrv/PenolPyrv_kinase-like_dom"/>
</dbReference>
<evidence type="ECO:0000313" key="3">
    <source>
        <dbReference type="Proteomes" id="UP000176834"/>
    </source>
</evidence>
<gene>
    <name evidence="2" type="ORF">A3B86_03600</name>
</gene>
<dbReference type="SUPFAM" id="SSF51621">
    <property type="entry name" value="Phosphoenolpyruvate/pyruvate domain"/>
    <property type="match status" value="1"/>
</dbReference>
<reference evidence="2 3" key="1">
    <citation type="journal article" date="2016" name="Nat. Commun.">
        <title>Thousands of microbial genomes shed light on interconnected biogeochemical processes in an aquifer system.</title>
        <authorList>
            <person name="Anantharaman K."/>
            <person name="Brown C.T."/>
            <person name="Hug L.A."/>
            <person name="Sharon I."/>
            <person name="Castelle C.J."/>
            <person name="Probst A.J."/>
            <person name="Thomas B.C."/>
            <person name="Singh A."/>
            <person name="Wilkins M.J."/>
            <person name="Karaoz U."/>
            <person name="Brodie E.L."/>
            <person name="Williams K.H."/>
            <person name="Hubbard S.S."/>
            <person name="Banfield J.F."/>
        </authorList>
    </citation>
    <scope>NUCLEOTIDE SEQUENCE [LARGE SCALE GENOMIC DNA]</scope>
</reference>
<dbReference type="GO" id="GO:0000287">
    <property type="term" value="F:magnesium ion binding"/>
    <property type="evidence" value="ECO:0007669"/>
    <property type="project" value="InterPro"/>
</dbReference>
<proteinExistence type="predicted"/>
<dbReference type="Proteomes" id="UP000176834">
    <property type="component" value="Unassembled WGS sequence"/>
</dbReference>
<evidence type="ECO:0000313" key="2">
    <source>
        <dbReference type="EMBL" id="OGN06505.1"/>
    </source>
</evidence>
<dbReference type="InterPro" id="IPR015793">
    <property type="entry name" value="Pyrv_Knase_brl"/>
</dbReference>
<feature type="domain" description="Pyruvate kinase barrel" evidence="1">
    <location>
        <begin position="102"/>
        <end position="266"/>
    </location>
</feature>
<evidence type="ECO:0000259" key="1">
    <source>
        <dbReference type="Pfam" id="PF00224"/>
    </source>
</evidence>
<dbReference type="InterPro" id="IPR040442">
    <property type="entry name" value="Pyrv_kinase-like_dom_sf"/>
</dbReference>
<comment type="caution">
    <text evidence="2">The sequence shown here is derived from an EMBL/GenBank/DDBJ whole genome shotgun (WGS) entry which is preliminary data.</text>
</comment>
<dbReference type="Gene3D" id="3.20.20.60">
    <property type="entry name" value="Phosphoenolpyruvate-binding domains"/>
    <property type="match status" value="1"/>
</dbReference>
<dbReference type="EMBL" id="MGJN01000019">
    <property type="protein sequence ID" value="OGN06505.1"/>
    <property type="molecule type" value="Genomic_DNA"/>
</dbReference>
<sequence>MLIVSLPPVHQEDLLKEIITHPSVGAVRYNTGMSSAYSPREVIQRIQNLARPLNKPVWIDLKGRQLRVIEWANLPYGPIVLNHRVKVKLPAKVCFRGDDCCELKKVVDGNKLYVDPLPKAPVGRGQSVNILSEKLEVEGGLLPLDHEYIDVAVQNGVFNFMLSFVEGWNNILELEDALGKHCSKSTICLKIESQAGLDFVFQNDASLLKGYRLMAARDDLMIQIGILNMIKSLNMIVNKDPNAICASRLLIGLESGSVSMADVSDLEYMLSLGYKDFMFSDGISREHFPAAIKFWKEWNNSL</sequence>
<accession>A0A1F8F059</accession>
<dbReference type="Pfam" id="PF00224">
    <property type="entry name" value="PK"/>
    <property type="match status" value="1"/>
</dbReference>
<dbReference type="GO" id="GO:0030955">
    <property type="term" value="F:potassium ion binding"/>
    <property type="evidence" value="ECO:0007669"/>
    <property type="project" value="InterPro"/>
</dbReference>
<organism evidence="2 3">
    <name type="scientific">Candidatus Yanofskybacteria bacterium RIFCSPHIGHO2_02_FULL_38_22b</name>
    <dbReference type="NCBI Taxonomy" id="1802673"/>
    <lineage>
        <taxon>Bacteria</taxon>
        <taxon>Candidatus Yanofskyibacteriota</taxon>
    </lineage>
</organism>
<protein>
    <recommendedName>
        <fullName evidence="1">Pyruvate kinase barrel domain-containing protein</fullName>
    </recommendedName>
</protein>